<keyword evidence="2" id="KW-1185">Reference proteome</keyword>
<sequence>MRRQIHAKSSSKSVVLKQRTIFPLPQAKAGTNQVVFIGGICRGKTGVLFFRLQKKKSLGVQDNWRSRCQTATYHFFRIKCIVNVVDGRPSERLQEEQKKAC</sequence>
<proteinExistence type="predicted"/>
<protein>
    <submittedName>
        <fullName evidence="1">Uncharacterized protein</fullName>
    </submittedName>
</protein>
<accession>A0AAV4MSV0</accession>
<gene>
    <name evidence="1" type="ORF">CEXT_533091</name>
</gene>
<dbReference type="AlphaFoldDB" id="A0AAV4MSV0"/>
<evidence type="ECO:0000313" key="2">
    <source>
        <dbReference type="Proteomes" id="UP001054945"/>
    </source>
</evidence>
<comment type="caution">
    <text evidence="1">The sequence shown here is derived from an EMBL/GenBank/DDBJ whole genome shotgun (WGS) entry which is preliminary data.</text>
</comment>
<organism evidence="1 2">
    <name type="scientific">Caerostris extrusa</name>
    <name type="common">Bark spider</name>
    <name type="synonym">Caerostris bankana</name>
    <dbReference type="NCBI Taxonomy" id="172846"/>
    <lineage>
        <taxon>Eukaryota</taxon>
        <taxon>Metazoa</taxon>
        <taxon>Ecdysozoa</taxon>
        <taxon>Arthropoda</taxon>
        <taxon>Chelicerata</taxon>
        <taxon>Arachnida</taxon>
        <taxon>Araneae</taxon>
        <taxon>Araneomorphae</taxon>
        <taxon>Entelegynae</taxon>
        <taxon>Araneoidea</taxon>
        <taxon>Araneidae</taxon>
        <taxon>Caerostris</taxon>
    </lineage>
</organism>
<dbReference type="Proteomes" id="UP001054945">
    <property type="component" value="Unassembled WGS sequence"/>
</dbReference>
<dbReference type="EMBL" id="BPLR01020170">
    <property type="protein sequence ID" value="GIX75463.1"/>
    <property type="molecule type" value="Genomic_DNA"/>
</dbReference>
<name>A0AAV4MSV0_CAEEX</name>
<evidence type="ECO:0000313" key="1">
    <source>
        <dbReference type="EMBL" id="GIX75463.1"/>
    </source>
</evidence>
<reference evidence="1 2" key="1">
    <citation type="submission" date="2021-06" db="EMBL/GenBank/DDBJ databases">
        <title>Caerostris extrusa draft genome.</title>
        <authorList>
            <person name="Kono N."/>
            <person name="Arakawa K."/>
        </authorList>
    </citation>
    <scope>NUCLEOTIDE SEQUENCE [LARGE SCALE GENOMIC DNA]</scope>
</reference>